<organism evidence="3 4">
    <name type="scientific">Candidatus Faecalibacterium gallistercoris</name>
    <dbReference type="NCBI Taxonomy" id="2838579"/>
    <lineage>
        <taxon>Bacteria</taxon>
        <taxon>Bacillati</taxon>
        <taxon>Bacillota</taxon>
        <taxon>Clostridia</taxon>
        <taxon>Eubacteriales</taxon>
        <taxon>Oscillospiraceae</taxon>
        <taxon>Faecalibacterium</taxon>
    </lineage>
</organism>
<keyword evidence="1" id="KW-1133">Transmembrane helix</keyword>
<evidence type="ECO:0000313" key="3">
    <source>
        <dbReference type="EMBL" id="HIZ57669.1"/>
    </source>
</evidence>
<sequence length="356" mass="36209">MYRRCVFVLLALLTAALPFAAPAACARALREGLALCGGPLLLSLFPFLIVSTLLARSGGGELLGAPLRPMARLAGARAPCAGGVLLMGLVGGFAPAANAAAQAVRSGRLSAREAAGLLPACICSGPSFVILTVGEGMLGSAGAGVRLFAAQVLAGLAAAALLRRVRRPAGPEQPLPAAGTDPLPPLRLDGVIADAALTYVKLCGFILYFRLLAGGLSAAAPELGLPAALLLEVCSGCDLASRTGRWAGWLCCAAISLQGLSVLLQVRTICPAQVSFRPLLAARLLHLPLSLAFFRLLLWLPGGAAPAAAALHPSPVLLRRVPPDCALLAFLGCCLAVCQLSRALPGPGAKRKAPKP</sequence>
<comment type="caution">
    <text evidence="3">The sequence shown here is derived from an EMBL/GenBank/DDBJ whole genome shotgun (WGS) entry which is preliminary data.</text>
</comment>
<evidence type="ECO:0000256" key="1">
    <source>
        <dbReference type="SAM" id="Phobius"/>
    </source>
</evidence>
<proteinExistence type="predicted"/>
<keyword evidence="2" id="KW-0732">Signal</keyword>
<keyword evidence="1" id="KW-0472">Membrane</keyword>
<feature type="transmembrane region" description="Helical" evidence="1">
    <location>
        <begin position="114"/>
        <end position="133"/>
    </location>
</feature>
<evidence type="ECO:0008006" key="5">
    <source>
        <dbReference type="Google" id="ProtNLM"/>
    </source>
</evidence>
<keyword evidence="1" id="KW-0812">Transmembrane</keyword>
<feature type="signal peptide" evidence="2">
    <location>
        <begin position="1"/>
        <end position="20"/>
    </location>
</feature>
<reference evidence="3" key="1">
    <citation type="journal article" date="2021" name="PeerJ">
        <title>Extensive microbial diversity within the chicken gut microbiome revealed by metagenomics and culture.</title>
        <authorList>
            <person name="Gilroy R."/>
            <person name="Ravi A."/>
            <person name="Getino M."/>
            <person name="Pursley I."/>
            <person name="Horton D.L."/>
            <person name="Alikhan N.F."/>
            <person name="Baker D."/>
            <person name="Gharbi K."/>
            <person name="Hall N."/>
            <person name="Watson M."/>
            <person name="Adriaenssens E.M."/>
            <person name="Foster-Nyarko E."/>
            <person name="Jarju S."/>
            <person name="Secka A."/>
            <person name="Antonio M."/>
            <person name="Oren A."/>
            <person name="Chaudhuri R.R."/>
            <person name="La Ragione R."/>
            <person name="Hildebrand F."/>
            <person name="Pallen M.J."/>
        </authorList>
    </citation>
    <scope>NUCLEOTIDE SEQUENCE</scope>
    <source>
        <strain evidence="3">ChiBcec16-3735</strain>
    </source>
</reference>
<feature type="transmembrane region" description="Helical" evidence="1">
    <location>
        <begin position="32"/>
        <end position="55"/>
    </location>
</feature>
<name>A0A9D2FFB5_9FIRM</name>
<gene>
    <name evidence="3" type="ORF">H9725_03670</name>
</gene>
<feature type="transmembrane region" description="Helical" evidence="1">
    <location>
        <begin position="76"/>
        <end position="94"/>
    </location>
</feature>
<evidence type="ECO:0000256" key="2">
    <source>
        <dbReference type="SAM" id="SignalP"/>
    </source>
</evidence>
<reference evidence="3" key="2">
    <citation type="submission" date="2021-04" db="EMBL/GenBank/DDBJ databases">
        <authorList>
            <person name="Gilroy R."/>
        </authorList>
    </citation>
    <scope>NUCLEOTIDE SEQUENCE</scope>
    <source>
        <strain evidence="3">ChiBcec16-3735</strain>
    </source>
</reference>
<feature type="chain" id="PRO_5038679778" description="Sporulation integral membrane protein YlbJ" evidence="2">
    <location>
        <begin position="21"/>
        <end position="356"/>
    </location>
</feature>
<feature type="transmembrane region" description="Helical" evidence="1">
    <location>
        <begin position="145"/>
        <end position="162"/>
    </location>
</feature>
<evidence type="ECO:0000313" key="4">
    <source>
        <dbReference type="Proteomes" id="UP000824065"/>
    </source>
</evidence>
<dbReference type="EMBL" id="DXBJ01000024">
    <property type="protein sequence ID" value="HIZ57669.1"/>
    <property type="molecule type" value="Genomic_DNA"/>
</dbReference>
<accession>A0A9D2FFB5</accession>
<protein>
    <recommendedName>
        <fullName evidence="5">Sporulation integral membrane protein YlbJ</fullName>
    </recommendedName>
</protein>
<dbReference type="Proteomes" id="UP000824065">
    <property type="component" value="Unassembled WGS sequence"/>
</dbReference>
<dbReference type="AlphaFoldDB" id="A0A9D2FFB5"/>